<evidence type="ECO:0000256" key="1">
    <source>
        <dbReference type="SAM" id="Coils"/>
    </source>
</evidence>
<gene>
    <name evidence="2" type="ORF">Ocin01_14959</name>
</gene>
<name>A0A1D2MFF4_ORCCI</name>
<dbReference type="EMBL" id="LJIJ01001445">
    <property type="protein sequence ID" value="ODM91727.1"/>
    <property type="molecule type" value="Genomic_DNA"/>
</dbReference>
<comment type="caution">
    <text evidence="2">The sequence shown here is derived from an EMBL/GenBank/DDBJ whole genome shotgun (WGS) entry which is preliminary data.</text>
</comment>
<accession>A0A1D2MFF4</accession>
<sequence length="319" mass="35154">MEKLTGEIEQLSEQNIELQESMLEQKGLIEKMADGFAGLQQQLSANAERLNDFEKLTGQSATPFAFSNHTCGGELVAQSGAIMFSTRSYYAASLPSSCVWTVRANNRESIKVSTFSTLSSYAINTYVLEIVRPNGTTPSTNGSQPFQIKITKLQKNMPHIFSGPTIFIVTSLINTAVTDVYLDLHWDGLGALLSKDTFFTHETRPANLTQFNSNELTTWNSTFLEKMDANYTLDFTTIVISNFSTKSYLQAAIGYGGCSNGESFIVISQMMENGSLTTDCCKTNCEGLNSLMNFGSSYVILITKKFKAPMTFNLTWVAG</sequence>
<dbReference type="OrthoDB" id="8298994at2759"/>
<feature type="non-terminal residue" evidence="2">
    <location>
        <position position="319"/>
    </location>
</feature>
<protein>
    <submittedName>
        <fullName evidence="2">Uncharacterized protein</fullName>
    </submittedName>
</protein>
<keyword evidence="1" id="KW-0175">Coiled coil</keyword>
<evidence type="ECO:0000313" key="2">
    <source>
        <dbReference type="EMBL" id="ODM91727.1"/>
    </source>
</evidence>
<keyword evidence="3" id="KW-1185">Reference proteome</keyword>
<proteinExistence type="predicted"/>
<dbReference type="Proteomes" id="UP000094527">
    <property type="component" value="Unassembled WGS sequence"/>
</dbReference>
<dbReference type="AlphaFoldDB" id="A0A1D2MFF4"/>
<evidence type="ECO:0000313" key="3">
    <source>
        <dbReference type="Proteomes" id="UP000094527"/>
    </source>
</evidence>
<feature type="coiled-coil region" evidence="1">
    <location>
        <begin position="1"/>
        <end position="28"/>
    </location>
</feature>
<organism evidence="2 3">
    <name type="scientific">Orchesella cincta</name>
    <name type="common">Springtail</name>
    <name type="synonym">Podura cincta</name>
    <dbReference type="NCBI Taxonomy" id="48709"/>
    <lineage>
        <taxon>Eukaryota</taxon>
        <taxon>Metazoa</taxon>
        <taxon>Ecdysozoa</taxon>
        <taxon>Arthropoda</taxon>
        <taxon>Hexapoda</taxon>
        <taxon>Collembola</taxon>
        <taxon>Entomobryomorpha</taxon>
        <taxon>Entomobryoidea</taxon>
        <taxon>Orchesellidae</taxon>
        <taxon>Orchesellinae</taxon>
        <taxon>Orchesella</taxon>
    </lineage>
</organism>
<reference evidence="2 3" key="1">
    <citation type="journal article" date="2016" name="Genome Biol. Evol.">
        <title>Gene Family Evolution Reflects Adaptation to Soil Environmental Stressors in the Genome of the Collembolan Orchesella cincta.</title>
        <authorList>
            <person name="Faddeeva-Vakhrusheva A."/>
            <person name="Derks M.F."/>
            <person name="Anvar S.Y."/>
            <person name="Agamennone V."/>
            <person name="Suring W."/>
            <person name="Smit S."/>
            <person name="van Straalen N.M."/>
            <person name="Roelofs D."/>
        </authorList>
    </citation>
    <scope>NUCLEOTIDE SEQUENCE [LARGE SCALE GENOMIC DNA]</scope>
    <source>
        <tissue evidence="2">Mixed pool</tissue>
    </source>
</reference>